<feature type="transmembrane region" description="Helical" evidence="1">
    <location>
        <begin position="18"/>
        <end position="36"/>
    </location>
</feature>
<evidence type="ECO:0000313" key="2">
    <source>
        <dbReference type="EMBL" id="BCJ65088.1"/>
    </source>
</evidence>
<sequence>MTAHNIDAAGPQVNWSHVLYGGVAAVIVTGSTAVAGEYLNNALLLALGIGSSALAIAVIMAALVMEQWEEGQP</sequence>
<feature type="transmembrane region" description="Helical" evidence="1">
    <location>
        <begin position="43"/>
        <end position="65"/>
    </location>
</feature>
<dbReference type="KEGG" id="pry:Prubr_21090"/>
<organism evidence="2 3">
    <name type="scientific">Polymorphospora rubra</name>
    <dbReference type="NCBI Taxonomy" id="338584"/>
    <lineage>
        <taxon>Bacteria</taxon>
        <taxon>Bacillati</taxon>
        <taxon>Actinomycetota</taxon>
        <taxon>Actinomycetes</taxon>
        <taxon>Micromonosporales</taxon>
        <taxon>Micromonosporaceae</taxon>
        <taxon>Polymorphospora</taxon>
    </lineage>
</organism>
<dbReference type="Proteomes" id="UP000680866">
    <property type="component" value="Chromosome"/>
</dbReference>
<gene>
    <name evidence="2" type="ORF">Prubr_21090</name>
</gene>
<proteinExistence type="predicted"/>
<protein>
    <submittedName>
        <fullName evidence="2">Uncharacterized protein</fullName>
    </submittedName>
</protein>
<name>A0A810N0B4_9ACTN</name>
<dbReference type="EMBL" id="AP023359">
    <property type="protein sequence ID" value="BCJ65088.1"/>
    <property type="molecule type" value="Genomic_DNA"/>
</dbReference>
<keyword evidence="1" id="KW-1133">Transmembrane helix</keyword>
<evidence type="ECO:0000313" key="3">
    <source>
        <dbReference type="Proteomes" id="UP000680866"/>
    </source>
</evidence>
<dbReference type="RefSeq" id="WP_212824325.1">
    <property type="nucleotide sequence ID" value="NZ_AP023359.1"/>
</dbReference>
<keyword evidence="1" id="KW-0812">Transmembrane</keyword>
<evidence type="ECO:0000256" key="1">
    <source>
        <dbReference type="SAM" id="Phobius"/>
    </source>
</evidence>
<keyword evidence="1" id="KW-0472">Membrane</keyword>
<accession>A0A810N0B4</accession>
<reference evidence="2" key="1">
    <citation type="submission" date="2020-08" db="EMBL/GenBank/DDBJ databases">
        <title>Whole genome shotgun sequence of Polymorphospora rubra NBRC 101157.</title>
        <authorList>
            <person name="Komaki H."/>
            <person name="Tamura T."/>
        </authorList>
    </citation>
    <scope>NUCLEOTIDE SEQUENCE</scope>
    <source>
        <strain evidence="2">NBRC 101157</strain>
    </source>
</reference>
<keyword evidence="3" id="KW-1185">Reference proteome</keyword>
<dbReference type="AlphaFoldDB" id="A0A810N0B4"/>